<dbReference type="SUPFAM" id="SSF48371">
    <property type="entry name" value="ARM repeat"/>
    <property type="match status" value="1"/>
</dbReference>
<sequence length="260" mass="28640">MNPASSKTRAQTSGRPEPDRRLVEAVRAGLAAAGDPERAERMQAYMKSAMPFRGVPAPALKQVCREVLPEHPVGDRASWAATVRTLWDDAAFREERYAALALTGHRAYRRWQDTGTLALYEHLAVTGAWWDYVDEIAANRVGPILAGDPAAVAPVLLDWAAGEDIWLRRVAILAQLKAKGTTDTALLRACLSPSLGQSEFFLRKAIGWALREYARTDPTWVLAYVAEQEDRLAPLSRREALKHLPSQDVNSSGGGAERRS</sequence>
<dbReference type="EMBL" id="JACBZH010000001">
    <property type="protein sequence ID" value="NYH90653.1"/>
    <property type="molecule type" value="Genomic_DNA"/>
</dbReference>
<dbReference type="AlphaFoldDB" id="A0A852ZED6"/>
<comment type="caution">
    <text evidence="2">The sequence shown here is derived from an EMBL/GenBank/DDBJ whole genome shotgun (WGS) entry which is preliminary data.</text>
</comment>
<evidence type="ECO:0000256" key="1">
    <source>
        <dbReference type="SAM" id="MobiDB-lite"/>
    </source>
</evidence>
<dbReference type="Gene3D" id="1.25.10.90">
    <property type="match status" value="1"/>
</dbReference>
<feature type="region of interest" description="Disordered" evidence="1">
    <location>
        <begin position="1"/>
        <end position="21"/>
    </location>
</feature>
<dbReference type="Pfam" id="PF08713">
    <property type="entry name" value="DNA_alkylation"/>
    <property type="match status" value="1"/>
</dbReference>
<keyword evidence="3" id="KW-1185">Reference proteome</keyword>
<feature type="compositionally biased region" description="Polar residues" evidence="1">
    <location>
        <begin position="1"/>
        <end position="14"/>
    </location>
</feature>
<name>A0A852ZED6_9ACTN</name>
<evidence type="ECO:0000313" key="3">
    <source>
        <dbReference type="Proteomes" id="UP000579605"/>
    </source>
</evidence>
<organism evidence="2 3">
    <name type="scientific">Actinopolymorpha rutila</name>
    <dbReference type="NCBI Taxonomy" id="446787"/>
    <lineage>
        <taxon>Bacteria</taxon>
        <taxon>Bacillati</taxon>
        <taxon>Actinomycetota</taxon>
        <taxon>Actinomycetes</taxon>
        <taxon>Propionibacteriales</taxon>
        <taxon>Actinopolymorphaceae</taxon>
        <taxon>Actinopolymorpha</taxon>
    </lineage>
</organism>
<dbReference type="PANTHER" id="PTHR34070:SF1">
    <property type="entry name" value="DNA ALKYLATION REPAIR PROTEIN"/>
    <property type="match status" value="1"/>
</dbReference>
<dbReference type="InterPro" id="IPR016024">
    <property type="entry name" value="ARM-type_fold"/>
</dbReference>
<dbReference type="Proteomes" id="UP000579605">
    <property type="component" value="Unassembled WGS sequence"/>
</dbReference>
<dbReference type="InterPro" id="IPR014825">
    <property type="entry name" value="DNA_alkylation"/>
</dbReference>
<dbReference type="PANTHER" id="PTHR34070">
    <property type="entry name" value="ARMADILLO-TYPE FOLD"/>
    <property type="match status" value="1"/>
</dbReference>
<reference evidence="2 3" key="1">
    <citation type="submission" date="2020-07" db="EMBL/GenBank/DDBJ databases">
        <title>Sequencing the genomes of 1000 actinobacteria strains.</title>
        <authorList>
            <person name="Klenk H.-P."/>
        </authorList>
    </citation>
    <scope>NUCLEOTIDE SEQUENCE [LARGE SCALE GENOMIC DNA]</scope>
    <source>
        <strain evidence="2 3">DSM 18448</strain>
    </source>
</reference>
<gene>
    <name evidence="2" type="ORF">F4554_003291</name>
</gene>
<dbReference type="RefSeq" id="WP_337796068.1">
    <property type="nucleotide sequence ID" value="NZ_BAAARR010000016.1"/>
</dbReference>
<dbReference type="CDD" id="cd07064">
    <property type="entry name" value="AlkD_like_1"/>
    <property type="match status" value="1"/>
</dbReference>
<accession>A0A852ZED6</accession>
<proteinExistence type="predicted"/>
<evidence type="ECO:0000313" key="2">
    <source>
        <dbReference type="EMBL" id="NYH90653.1"/>
    </source>
</evidence>
<protein>
    <submittedName>
        <fullName evidence="2">3-methyladenine DNA glycosylase AlkD</fullName>
    </submittedName>
</protein>